<name>A0AB33L4Y5_9FLAO</name>
<dbReference type="InterPro" id="IPR011250">
    <property type="entry name" value="OMP/PagP_B-barrel"/>
</dbReference>
<dbReference type="AlphaFoldDB" id="A0AB33L4Y5"/>
<dbReference type="SUPFAM" id="SSF56925">
    <property type="entry name" value="OMPA-like"/>
    <property type="match status" value="1"/>
</dbReference>
<evidence type="ECO:0000313" key="2">
    <source>
        <dbReference type="EMBL" id="BFP68257.1"/>
    </source>
</evidence>
<evidence type="ECO:0000259" key="1">
    <source>
        <dbReference type="Pfam" id="PF13568"/>
    </source>
</evidence>
<protein>
    <recommendedName>
        <fullName evidence="1">Outer membrane protein beta-barrel domain-containing protein</fullName>
    </recommendedName>
</protein>
<organism evidence="2">
    <name type="scientific">Tenacibaculum sp. Pbs-1</name>
    <dbReference type="NCBI Taxonomy" id="3238748"/>
    <lineage>
        <taxon>Bacteria</taxon>
        <taxon>Pseudomonadati</taxon>
        <taxon>Bacteroidota</taxon>
        <taxon>Flavobacteriia</taxon>
        <taxon>Flavobacteriales</taxon>
        <taxon>Flavobacteriaceae</taxon>
        <taxon>Tenacibaculum</taxon>
    </lineage>
</organism>
<reference evidence="2" key="1">
    <citation type="submission" date="2024-08" db="EMBL/GenBank/DDBJ databases">
        <title>Whole genome sequence of Tenacibaculum sp. strain pbs-1 associated with black-spot shell disease in Akoya pearl oysters.</title>
        <authorList>
            <person name="Sakatoku A."/>
            <person name="Suzuki T."/>
            <person name="Hatano K."/>
            <person name="Seki M."/>
            <person name="Tanaka D."/>
            <person name="Nakamura S."/>
            <person name="Suzuki N."/>
            <person name="Isshiki T."/>
        </authorList>
    </citation>
    <scope>NUCLEOTIDE SEQUENCE</scope>
    <source>
        <strain evidence="2">Pbs-1</strain>
    </source>
</reference>
<gene>
    <name evidence="2" type="ORF">Pbs1_16000</name>
</gene>
<dbReference type="EMBL" id="AP035888">
    <property type="protein sequence ID" value="BFP68257.1"/>
    <property type="molecule type" value="Genomic_DNA"/>
</dbReference>
<accession>A0AB33L4Y5</accession>
<sequence>MKLGLSGGGNYSSLRFQDSSITEHDSEVGYLFGIATNIQLKNELSLQIELNYERKVVSVFSPEFEINGVKINSFRNYDLYDFMTLPVLLRYEVGEKSPFYINGGVFLGYLLSARERVNDGDLSEDLSEYFTDFDLGLSIGVGKIFLLDNSNELFVELRNNLGLTNIDSDPNGQYQKTNSLSFILGWNLVL</sequence>
<feature type="domain" description="Outer membrane protein beta-barrel" evidence="1">
    <location>
        <begin position="3"/>
        <end position="167"/>
    </location>
</feature>
<dbReference type="InterPro" id="IPR025665">
    <property type="entry name" value="Beta-barrel_OMP_2"/>
</dbReference>
<proteinExistence type="predicted"/>
<dbReference type="Pfam" id="PF13568">
    <property type="entry name" value="OMP_b-brl_2"/>
    <property type="match status" value="1"/>
</dbReference>